<feature type="compositionally biased region" description="Basic residues" evidence="1">
    <location>
        <begin position="137"/>
        <end position="173"/>
    </location>
</feature>
<accession>Q098U2</accession>
<evidence type="ECO:0000313" key="2">
    <source>
        <dbReference type="EMBL" id="EAU68187.1"/>
    </source>
</evidence>
<protein>
    <submittedName>
        <fullName evidence="2">Uncharacterized protein</fullName>
    </submittedName>
</protein>
<proteinExistence type="predicted"/>
<dbReference type="Proteomes" id="UP000032702">
    <property type="component" value="Unassembled WGS sequence"/>
</dbReference>
<evidence type="ECO:0000313" key="3">
    <source>
        <dbReference type="Proteomes" id="UP000032702"/>
    </source>
</evidence>
<evidence type="ECO:0000256" key="1">
    <source>
        <dbReference type="SAM" id="MobiDB-lite"/>
    </source>
</evidence>
<dbReference type="EMBL" id="AAMD01000020">
    <property type="protein sequence ID" value="EAU68187.1"/>
    <property type="molecule type" value="Genomic_DNA"/>
</dbReference>
<dbReference type="AlphaFoldDB" id="Q098U2"/>
<sequence>MAGNARQGTPVRNTNTMPLKIRRGSVLLRPANCTWRSFLRGFGSSGSSFRHSSSDTQGSAMEVPPSLGRTHTYALRHQPPTTVTTLTESGLIFPRALSVPRTAPARASAATRPRAPGGCCPAGPCRAGSRGAAGPTRRCRGRCPRRRRAPRARTSRTSAPRRRPGRAPRPRAP</sequence>
<organism evidence="2 3">
    <name type="scientific">Stigmatella aurantiaca (strain DW4/3-1)</name>
    <dbReference type="NCBI Taxonomy" id="378806"/>
    <lineage>
        <taxon>Bacteria</taxon>
        <taxon>Pseudomonadati</taxon>
        <taxon>Myxococcota</taxon>
        <taxon>Myxococcia</taxon>
        <taxon>Myxococcales</taxon>
        <taxon>Cystobacterineae</taxon>
        <taxon>Archangiaceae</taxon>
        <taxon>Stigmatella</taxon>
    </lineage>
</organism>
<comment type="caution">
    <text evidence="2">The sequence shown here is derived from an EMBL/GenBank/DDBJ whole genome shotgun (WGS) entry which is preliminary data.</text>
</comment>
<feature type="compositionally biased region" description="Low complexity" evidence="1">
    <location>
        <begin position="125"/>
        <end position="136"/>
    </location>
</feature>
<feature type="region of interest" description="Disordered" evidence="1">
    <location>
        <begin position="125"/>
        <end position="173"/>
    </location>
</feature>
<name>Q098U2_STIAD</name>
<reference evidence="2 3" key="1">
    <citation type="submission" date="2006-04" db="EMBL/GenBank/DDBJ databases">
        <authorList>
            <person name="Nierman W.C."/>
        </authorList>
    </citation>
    <scope>NUCLEOTIDE SEQUENCE [LARGE SCALE GENOMIC DNA]</scope>
    <source>
        <strain evidence="2 3">DW4/3-1</strain>
    </source>
</reference>
<gene>
    <name evidence="2" type="ORF">STIAU_7701</name>
</gene>